<feature type="binding site" evidence="4">
    <location>
        <position position="128"/>
    </location>
    <ligand>
        <name>a divalent metal cation</name>
        <dbReference type="ChEBI" id="CHEBI:60240"/>
        <label>2</label>
    </ligand>
</feature>
<feature type="binding site" evidence="4">
    <location>
        <position position="5"/>
    </location>
    <ligand>
        <name>a divalent metal cation</name>
        <dbReference type="ChEBI" id="CHEBI:60240"/>
        <label>1</label>
    </ligand>
</feature>
<dbReference type="PANTHER" id="PTHR46317">
    <property type="entry name" value="HYDROLASE OF PHP SUPERFAMILY-RELATED PROTEIN"/>
    <property type="match status" value="1"/>
</dbReference>
<protein>
    <submittedName>
        <fullName evidence="5">TatD family hydrolase</fullName>
    </submittedName>
</protein>
<dbReference type="InterPro" id="IPR032466">
    <property type="entry name" value="Metal_Hydrolase"/>
</dbReference>
<proteinExistence type="inferred from homology"/>
<comment type="similarity">
    <text evidence="1">Belongs to the metallo-dependent hydrolases superfamily. TatD-type hydrolase family.</text>
</comment>
<dbReference type="EMBL" id="JADKPV010000005">
    <property type="protein sequence ID" value="MBF4501669.1"/>
    <property type="molecule type" value="Genomic_DNA"/>
</dbReference>
<comment type="caution">
    <text evidence="5">The sequence shown here is derived from an EMBL/GenBank/DDBJ whole genome shotgun (WGS) entry which is preliminary data.</text>
</comment>
<sequence length="253" mass="29575">MIDSHIHFDQLSTNMVKQLLQQQLTSHFIAVSTDWESARRTLNLSKQHTQIIPAVGWHPEQLLPTLNECADFLQWSEQNITHFQAIGEVGLPYYTRLENPLLPIEPYMEWFEQWIILAKRYDLPLNLHIVHDDVPHALDLLEKHSIVKAHFHWYKGPNNATERLLQNGYYISITPDIMYKERTQHLVKKVPLEQMMIESDAPYPLEGPFAQRDNDGTFLHSTVKKMSESLHIPEGVLKKKLTQTTKKLYSLTF</sequence>
<organism evidence="5 6">
    <name type="scientific">Savagea serpentis</name>
    <dbReference type="NCBI Taxonomy" id="2785297"/>
    <lineage>
        <taxon>Bacteria</taxon>
        <taxon>Bacillati</taxon>
        <taxon>Bacillota</taxon>
        <taxon>Bacilli</taxon>
        <taxon>Bacillales</taxon>
        <taxon>Caryophanaceae</taxon>
        <taxon>Savagea</taxon>
    </lineage>
</organism>
<dbReference type="GO" id="GO:0016788">
    <property type="term" value="F:hydrolase activity, acting on ester bonds"/>
    <property type="evidence" value="ECO:0007669"/>
    <property type="project" value="InterPro"/>
</dbReference>
<accession>A0A8J7KTK5</accession>
<evidence type="ECO:0000256" key="3">
    <source>
        <dbReference type="ARBA" id="ARBA00022801"/>
    </source>
</evidence>
<dbReference type="Gene3D" id="3.20.20.140">
    <property type="entry name" value="Metal-dependent hydrolases"/>
    <property type="match status" value="1"/>
</dbReference>
<gene>
    <name evidence="5" type="ORF">IRY55_09865</name>
</gene>
<dbReference type="Pfam" id="PF01026">
    <property type="entry name" value="TatD_DNase"/>
    <property type="match status" value="1"/>
</dbReference>
<dbReference type="GO" id="GO:0046872">
    <property type="term" value="F:metal ion binding"/>
    <property type="evidence" value="ECO:0007669"/>
    <property type="project" value="UniProtKB-KW"/>
</dbReference>
<feature type="binding site" evidence="4">
    <location>
        <position position="7"/>
    </location>
    <ligand>
        <name>a divalent metal cation</name>
        <dbReference type="ChEBI" id="CHEBI:60240"/>
        <label>1</label>
    </ligand>
</feature>
<dbReference type="InterPro" id="IPR018228">
    <property type="entry name" value="DNase_TatD-rel_CS"/>
</dbReference>
<dbReference type="RefSeq" id="WP_194563155.1">
    <property type="nucleotide sequence ID" value="NZ_JADKPV010000005.1"/>
</dbReference>
<reference evidence="5" key="1">
    <citation type="submission" date="2020-11" db="EMBL/GenBank/DDBJ databases">
        <title>Multidrug resistant novel bacterium Savagea serpentis sp. nov., isolated from the scats of a vine snake (Ahaetulla nasuta).</title>
        <authorList>
            <person name="Venkata Ramana V."/>
            <person name="Vikas Patil S."/>
            <person name="Yogita Lugani V."/>
        </authorList>
    </citation>
    <scope>NUCLEOTIDE SEQUENCE</scope>
    <source>
        <strain evidence="5">SN6</strain>
    </source>
</reference>
<dbReference type="AlphaFoldDB" id="A0A8J7KTK5"/>
<dbReference type="InterPro" id="IPR001130">
    <property type="entry name" value="TatD-like"/>
</dbReference>
<dbReference type="Proteomes" id="UP000622653">
    <property type="component" value="Unassembled WGS sequence"/>
</dbReference>
<keyword evidence="3 5" id="KW-0378">Hydrolase</keyword>
<dbReference type="PANTHER" id="PTHR46317:SF1">
    <property type="entry name" value="HYDROLASE, TATD FAMILY"/>
    <property type="match status" value="1"/>
</dbReference>
<feature type="binding site" evidence="4">
    <location>
        <position position="152"/>
    </location>
    <ligand>
        <name>a divalent metal cation</name>
        <dbReference type="ChEBI" id="CHEBI:60240"/>
        <label>2</label>
    </ligand>
</feature>
<dbReference type="PROSITE" id="PS01137">
    <property type="entry name" value="TATD_1"/>
    <property type="match status" value="1"/>
</dbReference>
<dbReference type="CDD" id="cd01310">
    <property type="entry name" value="TatD_DNAse"/>
    <property type="match status" value="1"/>
</dbReference>
<feature type="binding site" evidence="4">
    <location>
        <position position="88"/>
    </location>
    <ligand>
        <name>a divalent metal cation</name>
        <dbReference type="ChEBI" id="CHEBI:60240"/>
        <label>1</label>
    </ligand>
</feature>
<evidence type="ECO:0000256" key="4">
    <source>
        <dbReference type="PIRSR" id="PIRSR005902-1"/>
    </source>
</evidence>
<keyword evidence="2 4" id="KW-0479">Metal-binding</keyword>
<evidence type="ECO:0000313" key="5">
    <source>
        <dbReference type="EMBL" id="MBF4501669.1"/>
    </source>
</evidence>
<name>A0A8J7KTK5_9BACL</name>
<evidence type="ECO:0000256" key="1">
    <source>
        <dbReference type="ARBA" id="ARBA00009275"/>
    </source>
</evidence>
<dbReference type="PIRSF" id="PIRSF005902">
    <property type="entry name" value="DNase_TatD"/>
    <property type="match status" value="1"/>
</dbReference>
<evidence type="ECO:0000313" key="6">
    <source>
        <dbReference type="Proteomes" id="UP000622653"/>
    </source>
</evidence>
<feature type="binding site" evidence="4">
    <location>
        <position position="200"/>
    </location>
    <ligand>
        <name>a divalent metal cation</name>
        <dbReference type="ChEBI" id="CHEBI:60240"/>
        <label>1</label>
    </ligand>
</feature>
<keyword evidence="6" id="KW-1185">Reference proteome</keyword>
<evidence type="ECO:0000256" key="2">
    <source>
        <dbReference type="ARBA" id="ARBA00022723"/>
    </source>
</evidence>
<dbReference type="SUPFAM" id="SSF51556">
    <property type="entry name" value="Metallo-dependent hydrolases"/>
    <property type="match status" value="1"/>
</dbReference>